<dbReference type="OrthoDB" id="4337659at2759"/>
<accession>W6QEQ9</accession>
<dbReference type="Proteomes" id="UP000030686">
    <property type="component" value="Unassembled WGS sequence"/>
</dbReference>
<protein>
    <submittedName>
        <fullName evidence="1">Genomic scaffold, ProqFM164S02</fullName>
    </submittedName>
</protein>
<dbReference type="EMBL" id="HG792016">
    <property type="protein sequence ID" value="CDM32689.1"/>
    <property type="molecule type" value="Genomic_DNA"/>
</dbReference>
<gene>
    <name evidence="1" type="ORF">PROQFM164_S02g002840</name>
</gene>
<sequence>MLDVVSKQAYRQGRSPKTRFSWELAGFASAYETVPHVQNQFNRAIPGSPKCFLELMEQVIYPSFLKLLECYYYDVSYTLIWELTEVSVSHILASSYSITTDELVGIVKPSSDIKIMGVENSCEIKESEMNPAMMKLYALADVITKLMLKNRIYE</sequence>
<dbReference type="AlphaFoldDB" id="W6QEQ9"/>
<evidence type="ECO:0000313" key="1">
    <source>
        <dbReference type="EMBL" id="CDM32689.1"/>
    </source>
</evidence>
<reference evidence="1" key="1">
    <citation type="journal article" date="2014" name="Nat. Commun.">
        <title>Multiple recent horizontal transfers of a large genomic region in cheese making fungi.</title>
        <authorList>
            <person name="Cheeseman K."/>
            <person name="Ropars J."/>
            <person name="Renault P."/>
            <person name="Dupont J."/>
            <person name="Gouzy J."/>
            <person name="Branca A."/>
            <person name="Abraham A.L."/>
            <person name="Ceppi M."/>
            <person name="Conseiller E."/>
            <person name="Debuchy R."/>
            <person name="Malagnac F."/>
            <person name="Goarin A."/>
            <person name="Silar P."/>
            <person name="Lacoste S."/>
            <person name="Sallet E."/>
            <person name="Bensimon A."/>
            <person name="Giraud T."/>
            <person name="Brygoo Y."/>
        </authorList>
    </citation>
    <scope>NUCLEOTIDE SEQUENCE [LARGE SCALE GENOMIC DNA]</scope>
    <source>
        <strain evidence="1">FM164</strain>
    </source>
</reference>
<evidence type="ECO:0000313" key="2">
    <source>
        <dbReference type="Proteomes" id="UP000030686"/>
    </source>
</evidence>
<name>W6QEQ9_PENRF</name>
<keyword evidence="2" id="KW-1185">Reference proteome</keyword>
<proteinExistence type="predicted"/>
<dbReference type="STRING" id="1365484.W6QEQ9"/>
<organism evidence="1 2">
    <name type="scientific">Penicillium roqueforti (strain FM164)</name>
    <dbReference type="NCBI Taxonomy" id="1365484"/>
    <lineage>
        <taxon>Eukaryota</taxon>
        <taxon>Fungi</taxon>
        <taxon>Dikarya</taxon>
        <taxon>Ascomycota</taxon>
        <taxon>Pezizomycotina</taxon>
        <taxon>Eurotiomycetes</taxon>
        <taxon>Eurotiomycetidae</taxon>
        <taxon>Eurotiales</taxon>
        <taxon>Aspergillaceae</taxon>
        <taxon>Penicillium</taxon>
    </lineage>
</organism>